<evidence type="ECO:0000313" key="2">
    <source>
        <dbReference type="Proteomes" id="UP000576082"/>
    </source>
</evidence>
<comment type="caution">
    <text evidence="1">The sequence shown here is derived from an EMBL/GenBank/DDBJ whole genome shotgun (WGS) entry which is preliminary data.</text>
</comment>
<keyword evidence="2" id="KW-1185">Reference proteome</keyword>
<name>A0A7X9XA34_9BACT</name>
<dbReference type="AlphaFoldDB" id="A0A7X9XA34"/>
<proteinExistence type="predicted"/>
<dbReference type="RefSeq" id="WP_169657576.1">
    <property type="nucleotide sequence ID" value="NZ_JABANE010000039.1"/>
</dbReference>
<evidence type="ECO:0000313" key="1">
    <source>
        <dbReference type="EMBL" id="NME69297.1"/>
    </source>
</evidence>
<dbReference type="EMBL" id="JABANE010000039">
    <property type="protein sequence ID" value="NME69297.1"/>
    <property type="molecule type" value="Genomic_DNA"/>
</dbReference>
<gene>
    <name evidence="1" type="ORF">HHU12_15080</name>
</gene>
<sequence>MKENLLQFIGLQLDDIHFKEEYFQGLFINPFVEEFKTMELKYEVDREFVTVINKEFDFNTIINFLSSDEYKKCNINIHLRSDLFFLQFTKLGDNDDKDERDYDKKYSNTSIDLYFDKRALNEDKFEELFNYYKPLFLELTVPIRYDLRTLINDETTNGIYTNEIMFRHLNDFPFTGISICWKMILGELKFDEDYTFEKISQTPALYNTTLLKQVDGRDYNLIELHTYKDFYNYESDESMKSLRETYGYLREAMLELEKEDMIPPLEERFQL</sequence>
<organism evidence="1 2">
    <name type="scientific">Flammeovirga aprica JL-4</name>
    <dbReference type="NCBI Taxonomy" id="694437"/>
    <lineage>
        <taxon>Bacteria</taxon>
        <taxon>Pseudomonadati</taxon>
        <taxon>Bacteroidota</taxon>
        <taxon>Cytophagia</taxon>
        <taxon>Cytophagales</taxon>
        <taxon>Flammeovirgaceae</taxon>
        <taxon>Flammeovirga</taxon>
    </lineage>
</organism>
<dbReference type="Proteomes" id="UP000576082">
    <property type="component" value="Unassembled WGS sequence"/>
</dbReference>
<reference evidence="1 2" key="1">
    <citation type="submission" date="2020-04" db="EMBL/GenBank/DDBJ databases">
        <title>Flammeovirga sp. SR4, a novel species isolated from seawater.</title>
        <authorList>
            <person name="Wang X."/>
        </authorList>
    </citation>
    <scope>NUCLEOTIDE SEQUENCE [LARGE SCALE GENOMIC DNA]</scope>
    <source>
        <strain evidence="1 2">ATCC 23126</strain>
    </source>
</reference>
<accession>A0A7X9XA34</accession>
<evidence type="ECO:0008006" key="3">
    <source>
        <dbReference type="Google" id="ProtNLM"/>
    </source>
</evidence>
<protein>
    <recommendedName>
        <fullName evidence="3">TIGR04255 family protein</fullName>
    </recommendedName>
</protein>